<name>A0ACB9QQL6_9MYRT</name>
<keyword evidence="2" id="KW-1185">Reference proteome</keyword>
<reference evidence="2" key="1">
    <citation type="journal article" date="2023" name="Front. Plant Sci.">
        <title>Chromosomal-level genome assembly of Melastoma candidum provides insights into trichome evolution.</title>
        <authorList>
            <person name="Zhong Y."/>
            <person name="Wu W."/>
            <person name="Sun C."/>
            <person name="Zou P."/>
            <person name="Liu Y."/>
            <person name="Dai S."/>
            <person name="Zhou R."/>
        </authorList>
    </citation>
    <scope>NUCLEOTIDE SEQUENCE [LARGE SCALE GENOMIC DNA]</scope>
</reference>
<protein>
    <submittedName>
        <fullName evidence="1">Uncharacterized protein</fullName>
    </submittedName>
</protein>
<organism evidence="1 2">
    <name type="scientific">Melastoma candidum</name>
    <dbReference type="NCBI Taxonomy" id="119954"/>
    <lineage>
        <taxon>Eukaryota</taxon>
        <taxon>Viridiplantae</taxon>
        <taxon>Streptophyta</taxon>
        <taxon>Embryophyta</taxon>
        <taxon>Tracheophyta</taxon>
        <taxon>Spermatophyta</taxon>
        <taxon>Magnoliopsida</taxon>
        <taxon>eudicotyledons</taxon>
        <taxon>Gunneridae</taxon>
        <taxon>Pentapetalae</taxon>
        <taxon>rosids</taxon>
        <taxon>malvids</taxon>
        <taxon>Myrtales</taxon>
        <taxon>Melastomataceae</taxon>
        <taxon>Melastomatoideae</taxon>
        <taxon>Melastomateae</taxon>
        <taxon>Melastoma</taxon>
    </lineage>
</organism>
<dbReference type="Proteomes" id="UP001057402">
    <property type="component" value="Chromosome 5"/>
</dbReference>
<evidence type="ECO:0000313" key="1">
    <source>
        <dbReference type="EMBL" id="KAI4368953.1"/>
    </source>
</evidence>
<dbReference type="EMBL" id="CM042884">
    <property type="protein sequence ID" value="KAI4368953.1"/>
    <property type="molecule type" value="Genomic_DNA"/>
</dbReference>
<accession>A0ACB9QQL6</accession>
<sequence>MRSGKGTQDFEEYEEEEEEEEEAGHNPRREAAPCPNFAPATSSGNSHPKAADKNNDKASATRSKHSVTEQRRRSKINERFQILRDLIPHSDQKRDTASFLLEVIDYVRHLQGRVQKYEGSYQGWDTEPAKLIPWRNSHWRANQPHAFNNGSGTLSVFSGKLEENTAGAGMPPNILATTQNSLEMDTGGDPSSKSFVQQSDFSKQGMSTSRPSSVPSDDVVMHPTQVSFPDPQDTDCCTPENFSGQQEDLVIEGGTINISSVYSQGLLNSLTNALQSSGLDLSQARISVRIDIGKRANRGLLAETSITEHPDTTHPGNAAAPRLQHVGNGEESDPAQKRQKT</sequence>
<gene>
    <name evidence="1" type="ORF">MLD38_017452</name>
</gene>
<comment type="caution">
    <text evidence="1">The sequence shown here is derived from an EMBL/GenBank/DDBJ whole genome shotgun (WGS) entry which is preliminary data.</text>
</comment>
<proteinExistence type="predicted"/>
<evidence type="ECO:0000313" key="2">
    <source>
        <dbReference type="Proteomes" id="UP001057402"/>
    </source>
</evidence>